<dbReference type="OrthoDB" id="770446at2"/>
<evidence type="ECO:0000313" key="1">
    <source>
        <dbReference type="EMBL" id="SIT13956.1"/>
    </source>
</evidence>
<dbReference type="KEGG" id="fln:FLA_0204"/>
<gene>
    <name evidence="1" type="ORF">SAMN05421788_10446</name>
</gene>
<proteinExistence type="predicted"/>
<dbReference type="EMBL" id="FTOR01000004">
    <property type="protein sequence ID" value="SIT13956.1"/>
    <property type="molecule type" value="Genomic_DNA"/>
</dbReference>
<accession>A0A173M9L2</accession>
<reference evidence="2" key="1">
    <citation type="submission" date="2017-01" db="EMBL/GenBank/DDBJ databases">
        <authorList>
            <person name="Varghese N."/>
            <person name="Submissions S."/>
        </authorList>
    </citation>
    <scope>NUCLEOTIDE SEQUENCE [LARGE SCALE GENOMIC DNA]</scope>
    <source>
        <strain evidence="2">DSM 21054</strain>
    </source>
</reference>
<dbReference type="Proteomes" id="UP000186917">
    <property type="component" value="Unassembled WGS sequence"/>
</dbReference>
<dbReference type="RefSeq" id="WP_076379407.1">
    <property type="nucleotide sequence ID" value="NZ_AP017422.1"/>
</dbReference>
<organism evidence="1 2">
    <name type="scientific">Filimonas lacunae</name>
    <dbReference type="NCBI Taxonomy" id="477680"/>
    <lineage>
        <taxon>Bacteria</taxon>
        <taxon>Pseudomonadati</taxon>
        <taxon>Bacteroidota</taxon>
        <taxon>Chitinophagia</taxon>
        <taxon>Chitinophagales</taxon>
        <taxon>Chitinophagaceae</taxon>
        <taxon>Filimonas</taxon>
    </lineage>
</organism>
<protein>
    <submittedName>
        <fullName evidence="1">Uncharacterized protein</fullName>
    </submittedName>
</protein>
<keyword evidence="2" id="KW-1185">Reference proteome</keyword>
<name>A0A173M9L2_9BACT</name>
<evidence type="ECO:0000313" key="2">
    <source>
        <dbReference type="Proteomes" id="UP000186917"/>
    </source>
</evidence>
<dbReference type="AlphaFoldDB" id="A0A173M9L2"/>
<dbReference type="STRING" id="477680.SAMN05421788_10446"/>
<sequence>MYTEARKIHLIEQVLKVNSEELLQQLESVFNKPQRQPAKEKKVSIYDFVGVLSKKEIGQMKQGWVES</sequence>